<dbReference type="AlphaFoldDB" id="A0A6J5X0V0"/>
<evidence type="ECO:0000313" key="3">
    <source>
        <dbReference type="Proteomes" id="UP000507222"/>
    </source>
</evidence>
<gene>
    <name evidence="1" type="ORF">CURHAP_LOCUS24030</name>
    <name evidence="2" type="ORF">ORAREDHAP_LOCUS23648</name>
</gene>
<dbReference type="Proteomes" id="UP000507245">
    <property type="component" value="Unassembled WGS sequence"/>
</dbReference>
<evidence type="ECO:0000313" key="2">
    <source>
        <dbReference type="EMBL" id="CAB4305612.1"/>
    </source>
</evidence>
<name>A0A6J5X0V0_PRUAR</name>
<dbReference type="Proteomes" id="UP000507222">
    <property type="component" value="Unassembled WGS sequence"/>
</dbReference>
<dbReference type="EMBL" id="CAEKDK010000003">
    <property type="protein sequence ID" value="CAB4275228.1"/>
    <property type="molecule type" value="Genomic_DNA"/>
</dbReference>
<evidence type="ECO:0000313" key="4">
    <source>
        <dbReference type="Proteomes" id="UP000507245"/>
    </source>
</evidence>
<organism evidence="2 4">
    <name type="scientific">Prunus armeniaca</name>
    <name type="common">Apricot</name>
    <name type="synonym">Armeniaca vulgaris</name>
    <dbReference type="NCBI Taxonomy" id="36596"/>
    <lineage>
        <taxon>Eukaryota</taxon>
        <taxon>Viridiplantae</taxon>
        <taxon>Streptophyta</taxon>
        <taxon>Embryophyta</taxon>
        <taxon>Tracheophyta</taxon>
        <taxon>Spermatophyta</taxon>
        <taxon>Magnoliopsida</taxon>
        <taxon>eudicotyledons</taxon>
        <taxon>Gunneridae</taxon>
        <taxon>Pentapetalae</taxon>
        <taxon>rosids</taxon>
        <taxon>fabids</taxon>
        <taxon>Rosales</taxon>
        <taxon>Rosaceae</taxon>
        <taxon>Amygdaloideae</taxon>
        <taxon>Amygdaleae</taxon>
        <taxon>Prunus</taxon>
    </lineage>
</organism>
<sequence length="78" mass="9103">MDIKELLTRFDKTGWVPLCLFRIRKTEYPKGSRLVKLVRNVSETAETQYWSCSDRRRAQLASKRRMPGTCSITGYKSS</sequence>
<reference evidence="2 3" key="2">
    <citation type="submission" date="2020-05" db="EMBL/GenBank/DDBJ databases">
        <authorList>
            <person name="Campoy J."/>
            <person name="Schneeberger K."/>
            <person name="Spophaly S."/>
        </authorList>
    </citation>
    <scope>NUCLEOTIDE SEQUENCE [LARGE SCALE GENOMIC DNA]</scope>
    <source>
        <strain evidence="2">PruArmRojPasFocal</strain>
    </source>
</reference>
<keyword evidence="4" id="KW-1185">Reference proteome</keyword>
<reference evidence="4" key="1">
    <citation type="journal article" date="2020" name="Genome Biol.">
        <title>Gamete binning: chromosome-level and haplotype-resolved genome assembly enabled by high-throughput single-cell sequencing of gamete genomes.</title>
        <authorList>
            <person name="Campoy J.A."/>
            <person name="Sun H."/>
            <person name="Goel M."/>
            <person name="Jiao W.-B."/>
            <person name="Folz-Donahue K."/>
            <person name="Wang N."/>
            <person name="Rubio M."/>
            <person name="Liu C."/>
            <person name="Kukat C."/>
            <person name="Ruiz D."/>
            <person name="Huettel B."/>
            <person name="Schneeberger K."/>
        </authorList>
    </citation>
    <scope>NUCLEOTIDE SEQUENCE [LARGE SCALE GENOMIC DNA]</scope>
    <source>
        <strain evidence="4">cv. Rojo Pasion</strain>
    </source>
</reference>
<protein>
    <submittedName>
        <fullName evidence="2">Uncharacterized protein</fullName>
    </submittedName>
</protein>
<proteinExistence type="predicted"/>
<evidence type="ECO:0000313" key="1">
    <source>
        <dbReference type="EMBL" id="CAB4275228.1"/>
    </source>
</evidence>
<dbReference type="EMBL" id="CAEKKB010000003">
    <property type="protein sequence ID" value="CAB4305612.1"/>
    <property type="molecule type" value="Genomic_DNA"/>
</dbReference>
<accession>A0A6J5X0V0</accession>